<feature type="region of interest" description="Disordered" evidence="5">
    <location>
        <begin position="382"/>
        <end position="403"/>
    </location>
</feature>
<dbReference type="CDD" id="cd00180">
    <property type="entry name" value="PKc"/>
    <property type="match status" value="1"/>
</dbReference>
<proteinExistence type="predicted"/>
<keyword evidence="3" id="KW-0418">Kinase</keyword>
<evidence type="ECO:0000256" key="3">
    <source>
        <dbReference type="ARBA" id="ARBA00022777"/>
    </source>
</evidence>
<dbReference type="SMART" id="SM00220">
    <property type="entry name" value="S_TKc"/>
    <property type="match status" value="1"/>
</dbReference>
<evidence type="ECO:0000256" key="1">
    <source>
        <dbReference type="ARBA" id="ARBA00022679"/>
    </source>
</evidence>
<dbReference type="SUPFAM" id="SSF56112">
    <property type="entry name" value="Protein kinase-like (PK-like)"/>
    <property type="match status" value="1"/>
</dbReference>
<dbReference type="RefSeq" id="XP_033398272.1">
    <property type="nucleotide sequence ID" value="XM_033540398.1"/>
</dbReference>
<dbReference type="PANTHER" id="PTHR43289">
    <property type="entry name" value="MITOGEN-ACTIVATED PROTEIN KINASE KINASE KINASE 20-RELATED"/>
    <property type="match status" value="1"/>
</dbReference>
<protein>
    <recommendedName>
        <fullName evidence="6">Protein kinase domain-containing protein</fullName>
    </recommendedName>
</protein>
<accession>A0A6A6BEI2</accession>
<gene>
    <name evidence="7" type="ORF">K452DRAFT_286985</name>
</gene>
<dbReference type="Proteomes" id="UP000799438">
    <property type="component" value="Unassembled WGS sequence"/>
</dbReference>
<dbReference type="InterPro" id="IPR011009">
    <property type="entry name" value="Kinase-like_dom_sf"/>
</dbReference>
<dbReference type="PROSITE" id="PS50011">
    <property type="entry name" value="PROTEIN_KINASE_DOM"/>
    <property type="match status" value="1"/>
</dbReference>
<name>A0A6A6BEI2_9PEZI</name>
<keyword evidence="4" id="KW-0067">ATP-binding</keyword>
<dbReference type="Pfam" id="PF00069">
    <property type="entry name" value="Pkinase"/>
    <property type="match status" value="1"/>
</dbReference>
<organism evidence="7 8">
    <name type="scientific">Aplosporella prunicola CBS 121167</name>
    <dbReference type="NCBI Taxonomy" id="1176127"/>
    <lineage>
        <taxon>Eukaryota</taxon>
        <taxon>Fungi</taxon>
        <taxon>Dikarya</taxon>
        <taxon>Ascomycota</taxon>
        <taxon>Pezizomycotina</taxon>
        <taxon>Dothideomycetes</taxon>
        <taxon>Dothideomycetes incertae sedis</taxon>
        <taxon>Botryosphaeriales</taxon>
        <taxon>Aplosporellaceae</taxon>
        <taxon>Aplosporella</taxon>
    </lineage>
</organism>
<dbReference type="Gene3D" id="1.10.510.10">
    <property type="entry name" value="Transferase(Phosphotransferase) domain 1"/>
    <property type="match status" value="1"/>
</dbReference>
<dbReference type="InterPro" id="IPR000719">
    <property type="entry name" value="Prot_kinase_dom"/>
</dbReference>
<evidence type="ECO:0000256" key="4">
    <source>
        <dbReference type="ARBA" id="ARBA00022840"/>
    </source>
</evidence>
<dbReference type="EMBL" id="ML995484">
    <property type="protein sequence ID" value="KAF2142560.1"/>
    <property type="molecule type" value="Genomic_DNA"/>
</dbReference>
<dbReference type="PROSITE" id="PS00108">
    <property type="entry name" value="PROTEIN_KINASE_ST"/>
    <property type="match status" value="1"/>
</dbReference>
<dbReference type="InterPro" id="IPR008271">
    <property type="entry name" value="Ser/Thr_kinase_AS"/>
</dbReference>
<dbReference type="GO" id="GO:0005524">
    <property type="term" value="F:ATP binding"/>
    <property type="evidence" value="ECO:0007669"/>
    <property type="project" value="UniProtKB-KW"/>
</dbReference>
<dbReference type="AlphaFoldDB" id="A0A6A6BEI2"/>
<evidence type="ECO:0000313" key="8">
    <source>
        <dbReference type="Proteomes" id="UP000799438"/>
    </source>
</evidence>
<evidence type="ECO:0000259" key="6">
    <source>
        <dbReference type="PROSITE" id="PS50011"/>
    </source>
</evidence>
<dbReference type="GO" id="GO:0004674">
    <property type="term" value="F:protein serine/threonine kinase activity"/>
    <property type="evidence" value="ECO:0007669"/>
    <property type="project" value="TreeGrafter"/>
</dbReference>
<sequence>MYRFPGISRQEELRKLFQNEFGIINRLKPNRHIIQVKATFVCARNFGLILSPVADAGSLRDLLDGIHDGSQRLDGPARATLERAFGCLAIGLAFIHEHAVRHKDIKPSNILIHQASVILTDFGTSLDYSALDQSTTDDTATGWTYKYKPPEVHDHGPRNGRSDVFSLGCVYVEMLAVLLPEECLPIDPSVSGFTFSEHAACILHALAPFVQGAGAGLPSEMSPVLAATFAMMQTRLVDRPTAKQVVQMLGAMGEESAAHFFCGECLVERAAATVSAPRNKLPHIRTDITEKYAYSGSSNSTGVSVVGLLSPESSRSAALCLGRADAAMVGEVPPSPNIKAWEQSRQGEDPETKLSYNHLRGCPFCGIVSFASLEEQKQHLRNHGNKLITPSPSPQWGSSGRPF</sequence>
<feature type="domain" description="Protein kinase" evidence="6">
    <location>
        <begin position="1"/>
        <end position="262"/>
    </location>
</feature>
<evidence type="ECO:0000313" key="7">
    <source>
        <dbReference type="EMBL" id="KAF2142560.1"/>
    </source>
</evidence>
<keyword evidence="1" id="KW-0808">Transferase</keyword>
<dbReference type="OrthoDB" id="4062651at2759"/>
<evidence type="ECO:0000256" key="5">
    <source>
        <dbReference type="SAM" id="MobiDB-lite"/>
    </source>
</evidence>
<reference evidence="7" key="1">
    <citation type="journal article" date="2020" name="Stud. Mycol.">
        <title>101 Dothideomycetes genomes: a test case for predicting lifestyles and emergence of pathogens.</title>
        <authorList>
            <person name="Haridas S."/>
            <person name="Albert R."/>
            <person name="Binder M."/>
            <person name="Bloem J."/>
            <person name="Labutti K."/>
            <person name="Salamov A."/>
            <person name="Andreopoulos B."/>
            <person name="Baker S."/>
            <person name="Barry K."/>
            <person name="Bills G."/>
            <person name="Bluhm B."/>
            <person name="Cannon C."/>
            <person name="Castanera R."/>
            <person name="Culley D."/>
            <person name="Daum C."/>
            <person name="Ezra D."/>
            <person name="Gonzalez J."/>
            <person name="Henrissat B."/>
            <person name="Kuo A."/>
            <person name="Liang C."/>
            <person name="Lipzen A."/>
            <person name="Lutzoni F."/>
            <person name="Magnuson J."/>
            <person name="Mondo S."/>
            <person name="Nolan M."/>
            <person name="Ohm R."/>
            <person name="Pangilinan J."/>
            <person name="Park H.-J."/>
            <person name="Ramirez L."/>
            <person name="Alfaro M."/>
            <person name="Sun H."/>
            <person name="Tritt A."/>
            <person name="Yoshinaga Y."/>
            <person name="Zwiers L.-H."/>
            <person name="Turgeon B."/>
            <person name="Goodwin S."/>
            <person name="Spatafora J."/>
            <person name="Crous P."/>
            <person name="Grigoriev I."/>
        </authorList>
    </citation>
    <scope>NUCLEOTIDE SEQUENCE</scope>
    <source>
        <strain evidence="7">CBS 121167</strain>
    </source>
</reference>
<evidence type="ECO:0000256" key="2">
    <source>
        <dbReference type="ARBA" id="ARBA00022741"/>
    </source>
</evidence>
<feature type="compositionally biased region" description="Polar residues" evidence="5">
    <location>
        <begin position="388"/>
        <end position="403"/>
    </location>
</feature>
<keyword evidence="8" id="KW-1185">Reference proteome</keyword>
<dbReference type="PANTHER" id="PTHR43289:SF6">
    <property type="entry name" value="SERINE_THREONINE-PROTEIN KINASE NEKL-3"/>
    <property type="match status" value="1"/>
</dbReference>
<keyword evidence="2" id="KW-0547">Nucleotide-binding</keyword>
<dbReference type="GeneID" id="54297894"/>